<comment type="caution">
    <text evidence="1">The sequence shown here is derived from an EMBL/GenBank/DDBJ whole genome shotgun (WGS) entry which is preliminary data.</text>
</comment>
<reference evidence="1 2" key="1">
    <citation type="submission" date="2020-08" db="EMBL/GenBank/DDBJ databases">
        <title>Novel species isolated from subtropical streams in China.</title>
        <authorList>
            <person name="Lu H."/>
        </authorList>
    </citation>
    <scope>NUCLEOTIDE SEQUENCE [LARGE SCALE GENOMIC DNA]</scope>
    <source>
        <strain evidence="1 2">KACC 16656</strain>
    </source>
</reference>
<evidence type="ECO:0000313" key="1">
    <source>
        <dbReference type="EMBL" id="MBC3809311.1"/>
    </source>
</evidence>
<accession>A0ABR6XA87</accession>
<sequence length="75" mass="8169">MPKAASEAFDRLIAQIKSGRETHGSIAVVFGKEFKPKEKQRILDALGDNKGGVELISGFVGLAHFLTDAFIDMCF</sequence>
<gene>
    <name evidence="1" type="ORF">H8K52_18380</name>
</gene>
<name>A0ABR6XA87_9BURK</name>
<keyword evidence="2" id="KW-1185">Reference proteome</keyword>
<dbReference type="Proteomes" id="UP000648257">
    <property type="component" value="Unassembled WGS sequence"/>
</dbReference>
<evidence type="ECO:0000313" key="2">
    <source>
        <dbReference type="Proteomes" id="UP000648257"/>
    </source>
</evidence>
<dbReference type="RefSeq" id="WP_186924367.1">
    <property type="nucleotide sequence ID" value="NZ_JACOFW010000030.1"/>
</dbReference>
<organism evidence="1 2">
    <name type="scientific">Undibacterium seohonense</name>
    <dbReference type="NCBI Taxonomy" id="1344950"/>
    <lineage>
        <taxon>Bacteria</taxon>
        <taxon>Pseudomonadati</taxon>
        <taxon>Pseudomonadota</taxon>
        <taxon>Betaproteobacteria</taxon>
        <taxon>Burkholderiales</taxon>
        <taxon>Oxalobacteraceae</taxon>
        <taxon>Undibacterium</taxon>
    </lineage>
</organism>
<dbReference type="EMBL" id="JACOFW010000030">
    <property type="protein sequence ID" value="MBC3809311.1"/>
    <property type="molecule type" value="Genomic_DNA"/>
</dbReference>
<protein>
    <submittedName>
        <fullName evidence="1">Uncharacterized protein</fullName>
    </submittedName>
</protein>
<proteinExistence type="predicted"/>